<evidence type="ECO:0000259" key="5">
    <source>
        <dbReference type="PROSITE" id="PS50026"/>
    </source>
</evidence>
<dbReference type="CDD" id="cd00054">
    <property type="entry name" value="EGF_CA"/>
    <property type="match status" value="2"/>
</dbReference>
<evidence type="ECO:0000313" key="8">
    <source>
        <dbReference type="EMBL" id="CAF5112697.1"/>
    </source>
</evidence>
<reference evidence="6" key="1">
    <citation type="submission" date="2021-02" db="EMBL/GenBank/DDBJ databases">
        <authorList>
            <person name="Nowell W R."/>
        </authorList>
    </citation>
    <scope>NUCLEOTIDE SEQUENCE</scope>
</reference>
<feature type="non-terminal residue" evidence="6">
    <location>
        <position position="1"/>
    </location>
</feature>
<dbReference type="InterPro" id="IPR051022">
    <property type="entry name" value="Notch_Cell-Fate_Det"/>
</dbReference>
<keyword evidence="3 4" id="KW-1015">Disulfide bond</keyword>
<evidence type="ECO:0000256" key="4">
    <source>
        <dbReference type="PROSITE-ProRule" id="PRU00076"/>
    </source>
</evidence>
<dbReference type="Proteomes" id="UP000663872">
    <property type="component" value="Unassembled WGS sequence"/>
</dbReference>
<dbReference type="SMART" id="SM00181">
    <property type="entry name" value="EGF"/>
    <property type="match status" value="2"/>
</dbReference>
<evidence type="ECO:0000313" key="9">
    <source>
        <dbReference type="Proteomes" id="UP000663872"/>
    </source>
</evidence>
<feature type="non-terminal residue" evidence="6">
    <location>
        <position position="80"/>
    </location>
</feature>
<keyword evidence="2" id="KW-0677">Repeat</keyword>
<evidence type="ECO:0000313" key="7">
    <source>
        <dbReference type="EMBL" id="CAF5109232.1"/>
    </source>
</evidence>
<dbReference type="AlphaFoldDB" id="A0A818CUU2"/>
<feature type="domain" description="EGF-like" evidence="5">
    <location>
        <begin position="1"/>
        <end position="29"/>
    </location>
</feature>
<comment type="caution">
    <text evidence="4">Lacks conserved residue(s) required for the propagation of feature annotation.</text>
</comment>
<gene>
    <name evidence="6" type="ORF">GRG538_LOCUS12332</name>
    <name evidence="7" type="ORF">QYT958_LOCUS45318</name>
    <name evidence="8" type="ORF">QYT958_LOCUS45556</name>
</gene>
<evidence type="ECO:0000256" key="1">
    <source>
        <dbReference type="ARBA" id="ARBA00022536"/>
    </source>
</evidence>
<dbReference type="InterPro" id="IPR000742">
    <property type="entry name" value="EGF"/>
</dbReference>
<dbReference type="EMBL" id="CAJOBR010074699">
    <property type="protein sequence ID" value="CAF5109232.1"/>
    <property type="molecule type" value="Genomic_DNA"/>
</dbReference>
<organism evidence="6 9">
    <name type="scientific">Rotaria socialis</name>
    <dbReference type="NCBI Taxonomy" id="392032"/>
    <lineage>
        <taxon>Eukaryota</taxon>
        <taxon>Metazoa</taxon>
        <taxon>Spiralia</taxon>
        <taxon>Gnathifera</taxon>
        <taxon>Rotifera</taxon>
        <taxon>Eurotatoria</taxon>
        <taxon>Bdelloidea</taxon>
        <taxon>Philodinida</taxon>
        <taxon>Philodinidae</taxon>
        <taxon>Rotaria</taxon>
    </lineage>
</organism>
<dbReference type="PANTHER" id="PTHR24049">
    <property type="entry name" value="CRUMBS FAMILY MEMBER"/>
    <property type="match status" value="1"/>
</dbReference>
<evidence type="ECO:0000313" key="6">
    <source>
        <dbReference type="EMBL" id="CAF3427374.1"/>
    </source>
</evidence>
<dbReference type="Pfam" id="PF00008">
    <property type="entry name" value="EGF"/>
    <property type="match status" value="2"/>
</dbReference>
<accession>A0A818CUU2</accession>
<comment type="caution">
    <text evidence="6">The sequence shown here is derived from an EMBL/GenBank/DDBJ whole genome shotgun (WGS) entry which is preliminary data.</text>
</comment>
<sequence>TNPCVNGGTCQVAGPNLFRCVCPTGYNGLRCEIRVCDPNPCLYGGICLVIGNNFQCQCPPQYTGPTCGILVPPPNPCISQ</sequence>
<feature type="disulfide bond" evidence="4">
    <location>
        <begin position="58"/>
        <end position="67"/>
    </location>
</feature>
<dbReference type="EMBL" id="CAJNYT010001733">
    <property type="protein sequence ID" value="CAF3427374.1"/>
    <property type="molecule type" value="Genomic_DNA"/>
</dbReference>
<dbReference type="EMBL" id="CAJOBR010076319">
    <property type="protein sequence ID" value="CAF5112697.1"/>
    <property type="molecule type" value="Genomic_DNA"/>
</dbReference>
<keyword evidence="1 4" id="KW-0245">EGF-like domain</keyword>
<protein>
    <recommendedName>
        <fullName evidence="5">EGF-like domain-containing protein</fullName>
    </recommendedName>
</protein>
<dbReference type="PROSITE" id="PS50026">
    <property type="entry name" value="EGF_3"/>
    <property type="match status" value="2"/>
</dbReference>
<dbReference type="Proteomes" id="UP000663848">
    <property type="component" value="Unassembled WGS sequence"/>
</dbReference>
<evidence type="ECO:0000256" key="2">
    <source>
        <dbReference type="ARBA" id="ARBA00022737"/>
    </source>
</evidence>
<dbReference type="Gene3D" id="2.10.25.10">
    <property type="entry name" value="Laminin"/>
    <property type="match status" value="2"/>
</dbReference>
<dbReference type="SUPFAM" id="SSF57196">
    <property type="entry name" value="EGF/Laminin"/>
    <property type="match status" value="2"/>
</dbReference>
<feature type="domain" description="EGF-like" evidence="5">
    <location>
        <begin position="32"/>
        <end position="68"/>
    </location>
</feature>
<evidence type="ECO:0000256" key="3">
    <source>
        <dbReference type="ARBA" id="ARBA00023157"/>
    </source>
</evidence>
<proteinExistence type="predicted"/>
<dbReference type="FunFam" id="2.10.25.10:FF:000294">
    <property type="entry name" value="Delta-like protein"/>
    <property type="match status" value="1"/>
</dbReference>
<dbReference type="PROSITE" id="PS00022">
    <property type="entry name" value="EGF_1"/>
    <property type="match status" value="1"/>
</dbReference>
<name>A0A818CUU2_9BILA</name>
<dbReference type="FunFam" id="2.10.25.10:FF:000061">
    <property type="entry name" value="Delta-like protein"/>
    <property type="match status" value="1"/>
</dbReference>